<proteinExistence type="inferred from homology"/>
<dbReference type="GO" id="GO:0005344">
    <property type="term" value="F:oxygen carrier activity"/>
    <property type="evidence" value="ECO:0007669"/>
    <property type="project" value="UniProtKB-KW"/>
</dbReference>
<reference evidence="7 10" key="2">
    <citation type="submission" date="2018-11" db="EMBL/GenBank/DDBJ databases">
        <title>Complete genome sequence of Leptospira kmetyi isolate LS 001/16 from soil sample associated with a leptospirosis patient in Kelantan.</title>
        <authorList>
            <person name="Muhammad Yusoff F."/>
            <person name="Muhammad Yusoff S."/>
            <person name="Ahmad M.N."/>
            <person name="Yusof N.Y."/>
            <person name="Aziah I."/>
        </authorList>
    </citation>
    <scope>NUCLEOTIDE SEQUENCE [LARGE SCALE GENOMIC DNA]</scope>
    <source>
        <strain evidence="7 10">LS 001/16</strain>
    </source>
</reference>
<accession>A0A2M9XN59</accession>
<dbReference type="InterPro" id="IPR000971">
    <property type="entry name" value="Globin"/>
</dbReference>
<dbReference type="PANTHER" id="PTHR43396:SF3">
    <property type="entry name" value="FLAVOHEMOPROTEIN"/>
    <property type="match status" value="1"/>
</dbReference>
<organism evidence="7 10">
    <name type="scientific">Leptospira kmetyi</name>
    <dbReference type="NCBI Taxonomy" id="408139"/>
    <lineage>
        <taxon>Bacteria</taxon>
        <taxon>Pseudomonadati</taxon>
        <taxon>Spirochaetota</taxon>
        <taxon>Spirochaetia</taxon>
        <taxon>Leptospirales</taxon>
        <taxon>Leptospiraceae</taxon>
        <taxon>Leptospira</taxon>
    </lineage>
</organism>
<keyword evidence="7" id="KW-0675">Receptor</keyword>
<evidence type="ECO:0000313" key="8">
    <source>
        <dbReference type="EMBL" id="PJZ30988.1"/>
    </source>
</evidence>
<dbReference type="GO" id="GO:0046210">
    <property type="term" value="P:nitric oxide catabolic process"/>
    <property type="evidence" value="ECO:0007669"/>
    <property type="project" value="TreeGrafter"/>
</dbReference>
<evidence type="ECO:0000256" key="3">
    <source>
        <dbReference type="ARBA" id="ARBA00022723"/>
    </source>
</evidence>
<dbReference type="SUPFAM" id="SSF46458">
    <property type="entry name" value="Globin-like"/>
    <property type="match status" value="1"/>
</dbReference>
<dbReference type="Proteomes" id="UP000276407">
    <property type="component" value="Chromosome 1"/>
</dbReference>
<sequence length="128" mass="14386">MVRSSFEKVYTNKDEVASLFYKKLFELEPGYKAMFKGDMTEQGRKLMVMLRTLISGLGDLSSLIPVIQDMGKRHLKYGVKTQDYDVVGAALLATLQQGLGEEFTPKLKGLWTDIYQIVAKTAIEGSKQ</sequence>
<dbReference type="EMBL" id="CP033614">
    <property type="protein sequence ID" value="AYV55292.1"/>
    <property type="molecule type" value="Genomic_DNA"/>
</dbReference>
<dbReference type="GO" id="GO:0008941">
    <property type="term" value="F:nitric oxide dioxygenase NAD(P)H activity"/>
    <property type="evidence" value="ECO:0007669"/>
    <property type="project" value="TreeGrafter"/>
</dbReference>
<keyword evidence="9" id="KW-1185">Reference proteome</keyword>
<dbReference type="GO" id="GO:0071500">
    <property type="term" value="P:cellular response to nitrosative stress"/>
    <property type="evidence" value="ECO:0007669"/>
    <property type="project" value="TreeGrafter"/>
</dbReference>
<evidence type="ECO:0000259" key="6">
    <source>
        <dbReference type="PROSITE" id="PS01033"/>
    </source>
</evidence>
<name>A0A2M9XN59_9LEPT</name>
<keyword evidence="1 5" id="KW-0349">Heme</keyword>
<comment type="similarity">
    <text evidence="5">Belongs to the globin family.</text>
</comment>
<protein>
    <submittedName>
        <fullName evidence="7">Hemin receptor</fullName>
    </submittedName>
</protein>
<gene>
    <name evidence="8" type="ORF">CH378_04975</name>
    <name evidence="7" type="ORF">EFP84_07060</name>
</gene>
<keyword evidence="4" id="KW-0408">Iron</keyword>
<keyword evidence="2 5" id="KW-0561">Oxygen transport</keyword>
<dbReference type="EMBL" id="NPDP01000006">
    <property type="protein sequence ID" value="PJZ30988.1"/>
    <property type="molecule type" value="Genomic_DNA"/>
</dbReference>
<evidence type="ECO:0000313" key="10">
    <source>
        <dbReference type="Proteomes" id="UP000276407"/>
    </source>
</evidence>
<dbReference type="KEGG" id="lkm:EFP84_07060"/>
<evidence type="ECO:0000256" key="1">
    <source>
        <dbReference type="ARBA" id="ARBA00022617"/>
    </source>
</evidence>
<dbReference type="GO" id="GO:0020037">
    <property type="term" value="F:heme binding"/>
    <property type="evidence" value="ECO:0007669"/>
    <property type="project" value="InterPro"/>
</dbReference>
<evidence type="ECO:0000256" key="5">
    <source>
        <dbReference type="RuleBase" id="RU000356"/>
    </source>
</evidence>
<dbReference type="Proteomes" id="UP000231919">
    <property type="component" value="Unassembled WGS sequence"/>
</dbReference>
<evidence type="ECO:0000256" key="2">
    <source>
        <dbReference type="ARBA" id="ARBA00022621"/>
    </source>
</evidence>
<dbReference type="InterPro" id="IPR012292">
    <property type="entry name" value="Globin/Proto"/>
</dbReference>
<dbReference type="AlphaFoldDB" id="A0A2M9XN59"/>
<dbReference type="InterPro" id="IPR009050">
    <property type="entry name" value="Globin-like_sf"/>
</dbReference>
<dbReference type="Pfam" id="PF00042">
    <property type="entry name" value="Globin"/>
    <property type="match status" value="1"/>
</dbReference>
<dbReference type="CDD" id="cd12131">
    <property type="entry name" value="HGbI-like"/>
    <property type="match status" value="1"/>
</dbReference>
<feature type="domain" description="Globin" evidence="6">
    <location>
        <begin position="1"/>
        <end position="127"/>
    </location>
</feature>
<dbReference type="GO" id="GO:0071949">
    <property type="term" value="F:FAD binding"/>
    <property type="evidence" value="ECO:0007669"/>
    <property type="project" value="TreeGrafter"/>
</dbReference>
<keyword evidence="3" id="KW-0479">Metal-binding</keyword>
<evidence type="ECO:0000313" key="7">
    <source>
        <dbReference type="EMBL" id="AYV55292.1"/>
    </source>
</evidence>
<dbReference type="GO" id="GO:0046872">
    <property type="term" value="F:metal ion binding"/>
    <property type="evidence" value="ECO:0007669"/>
    <property type="project" value="UniProtKB-KW"/>
</dbReference>
<reference evidence="8 9" key="1">
    <citation type="submission" date="2017-07" db="EMBL/GenBank/DDBJ databases">
        <title>Leptospira spp. isolated from tropical soils.</title>
        <authorList>
            <person name="Thibeaux R."/>
            <person name="Iraola G."/>
            <person name="Ferres I."/>
            <person name="Bierque E."/>
            <person name="Girault D."/>
            <person name="Soupe-Gilbert M.-E."/>
            <person name="Picardeau M."/>
            <person name="Goarant C."/>
        </authorList>
    </citation>
    <scope>NUCLEOTIDE SEQUENCE [LARGE SCALE GENOMIC DNA]</scope>
    <source>
        <strain evidence="8 9">JW2-C-B1</strain>
    </source>
</reference>
<dbReference type="PANTHER" id="PTHR43396">
    <property type="entry name" value="FLAVOHEMOPROTEIN"/>
    <property type="match status" value="1"/>
</dbReference>
<evidence type="ECO:0000256" key="4">
    <source>
        <dbReference type="ARBA" id="ARBA00023004"/>
    </source>
</evidence>
<dbReference type="Gene3D" id="1.10.490.10">
    <property type="entry name" value="Globins"/>
    <property type="match status" value="1"/>
</dbReference>
<keyword evidence="5" id="KW-0813">Transport</keyword>
<evidence type="ECO:0000313" key="9">
    <source>
        <dbReference type="Proteomes" id="UP000231919"/>
    </source>
</evidence>
<dbReference type="PROSITE" id="PS01033">
    <property type="entry name" value="GLOBIN"/>
    <property type="match status" value="1"/>
</dbReference>
<dbReference type="OrthoDB" id="9801223at2"/>
<dbReference type="GO" id="GO:0019825">
    <property type="term" value="F:oxygen binding"/>
    <property type="evidence" value="ECO:0007669"/>
    <property type="project" value="InterPro"/>
</dbReference>